<dbReference type="AlphaFoldDB" id="A0A7D5ZEC6"/>
<dbReference type="SUPFAM" id="SSF53850">
    <property type="entry name" value="Periplasmic binding protein-like II"/>
    <property type="match status" value="1"/>
</dbReference>
<dbReference type="Pfam" id="PF01547">
    <property type="entry name" value="SBP_bac_1"/>
    <property type="match status" value="1"/>
</dbReference>
<evidence type="ECO:0000256" key="5">
    <source>
        <dbReference type="ARBA" id="ARBA00049629"/>
    </source>
</evidence>
<comment type="function">
    <text evidence="5">Part of a binding-protein-dependent transport system for a sugar.</text>
</comment>
<dbReference type="PANTHER" id="PTHR43649:SF28">
    <property type="entry name" value="BINDING PROTEIN COMPONENT OF ABC SUGAR TRANSPORTER-RELATED"/>
    <property type="match status" value="1"/>
</dbReference>
<keyword evidence="3" id="KW-0813">Transport</keyword>
<evidence type="ECO:0000256" key="3">
    <source>
        <dbReference type="ARBA" id="ARBA00022448"/>
    </source>
</evidence>
<evidence type="ECO:0000256" key="2">
    <source>
        <dbReference type="ARBA" id="ARBA00008520"/>
    </source>
</evidence>
<evidence type="ECO:0000313" key="8">
    <source>
        <dbReference type="Proteomes" id="UP000510822"/>
    </source>
</evidence>
<keyword evidence="8" id="KW-1185">Reference proteome</keyword>
<evidence type="ECO:0000256" key="4">
    <source>
        <dbReference type="ARBA" id="ARBA00022729"/>
    </source>
</evidence>
<protein>
    <recommendedName>
        <fullName evidence="6">Probable sugar-binding periplasmic protein</fullName>
    </recommendedName>
</protein>
<gene>
    <name evidence="7" type="ORF">HZU75_04725</name>
</gene>
<dbReference type="EMBL" id="CP058952">
    <property type="protein sequence ID" value="QLI80888.1"/>
    <property type="molecule type" value="Genomic_DNA"/>
</dbReference>
<dbReference type="InterPro" id="IPR050490">
    <property type="entry name" value="Bact_solute-bd_prot1"/>
</dbReference>
<dbReference type="PANTHER" id="PTHR43649">
    <property type="entry name" value="ARABINOSE-BINDING PROTEIN-RELATED"/>
    <property type="match status" value="1"/>
</dbReference>
<dbReference type="Proteomes" id="UP000510822">
    <property type="component" value="Chromosome"/>
</dbReference>
<sequence>MPSWWSKQQVFEYKAKITALGLLLCTQAYGAESVDVLHWWTSASERGAARFLQNKLLEDKIEWHDAAIPGGGGIGAMRVLKSRVLAGKQPSVAQLIGPAIAEWADLGLILELDNVAKANAWNKTLSPTVQQLLQHREHTVAAPLGVHRINNLYYNVKLFRQLGLAEPRTMDDFKRAALRLAAANITPLGQSTEAWQVATLFETLVLAEGGPSFYRDLFVNRSATAYLDPRFARALNRLRQMRAYTTFGNNKAVREQTWTEIAQQLANGQVGMVIMGDWFKGELLTMGQKLDSDFACTTVPNTQNYHLYSIDTFVMFTGDYTQQGVQEKMAQMMLSPAVQQGYNRIKGSVPVLRDLDRKAVAALDRCAASSWQTFNRGKQVQAPSLVHRMATDEKFKDAIVAQIQKFYLDDSISVSDNQQRMSAMVRALNIQEGNNE</sequence>
<accession>A0A7D5ZEC6</accession>
<keyword evidence="4" id="KW-0732">Signal</keyword>
<dbReference type="RefSeq" id="WP_180308022.1">
    <property type="nucleotide sequence ID" value="NZ_CP058952.1"/>
</dbReference>
<evidence type="ECO:0000256" key="1">
    <source>
        <dbReference type="ARBA" id="ARBA00004418"/>
    </source>
</evidence>
<organism evidence="7 8">
    <name type="scientific">Chitinibacter fontanus</name>
    <dbReference type="NCBI Taxonomy" id="1737446"/>
    <lineage>
        <taxon>Bacteria</taxon>
        <taxon>Pseudomonadati</taxon>
        <taxon>Pseudomonadota</taxon>
        <taxon>Betaproteobacteria</taxon>
        <taxon>Neisseriales</taxon>
        <taxon>Chitinibacteraceae</taxon>
        <taxon>Chitinibacter</taxon>
    </lineage>
</organism>
<proteinExistence type="inferred from homology"/>
<reference evidence="7 8" key="1">
    <citation type="journal article" date="2016" name="Int. J. Syst. Evol. Microbiol.">
        <title>Chitinibacter fontanus sp. nov., isolated from a spring.</title>
        <authorList>
            <person name="Sheu S.Y."/>
            <person name="Li Y.S."/>
            <person name="Young C.C."/>
            <person name="Chen W.M."/>
        </authorList>
    </citation>
    <scope>NUCLEOTIDE SEQUENCE [LARGE SCALE GENOMIC DNA]</scope>
    <source>
        <strain evidence="7 8">STM-7</strain>
    </source>
</reference>
<name>A0A7D5ZEC6_9NEIS</name>
<dbReference type="InterPro" id="IPR006059">
    <property type="entry name" value="SBP"/>
</dbReference>
<comment type="similarity">
    <text evidence="2">Belongs to the bacterial solute-binding protein 1 family.</text>
</comment>
<dbReference type="GO" id="GO:0042597">
    <property type="term" value="C:periplasmic space"/>
    <property type="evidence" value="ECO:0007669"/>
    <property type="project" value="UniProtKB-SubCell"/>
</dbReference>
<evidence type="ECO:0000313" key="7">
    <source>
        <dbReference type="EMBL" id="QLI80888.1"/>
    </source>
</evidence>
<dbReference type="KEGG" id="cfon:HZU75_04725"/>
<evidence type="ECO:0000256" key="6">
    <source>
        <dbReference type="ARBA" id="ARBA00049753"/>
    </source>
</evidence>
<comment type="subcellular location">
    <subcellularLocation>
        <location evidence="1">Periplasm</location>
    </subcellularLocation>
</comment>
<dbReference type="Gene3D" id="3.40.190.10">
    <property type="entry name" value="Periplasmic binding protein-like II"/>
    <property type="match status" value="2"/>
</dbReference>